<dbReference type="PANTHER" id="PTHR31900">
    <property type="entry name" value="F-BOX/RNI SUPERFAMILY PROTEIN-RELATED"/>
    <property type="match status" value="1"/>
</dbReference>
<organism evidence="2 3">
    <name type="scientific">Capsella rubella</name>
    <dbReference type="NCBI Taxonomy" id="81985"/>
    <lineage>
        <taxon>Eukaryota</taxon>
        <taxon>Viridiplantae</taxon>
        <taxon>Streptophyta</taxon>
        <taxon>Embryophyta</taxon>
        <taxon>Tracheophyta</taxon>
        <taxon>Spermatophyta</taxon>
        <taxon>Magnoliopsida</taxon>
        <taxon>eudicotyledons</taxon>
        <taxon>Gunneridae</taxon>
        <taxon>Pentapetalae</taxon>
        <taxon>rosids</taxon>
        <taxon>malvids</taxon>
        <taxon>Brassicales</taxon>
        <taxon>Brassicaceae</taxon>
        <taxon>Camelineae</taxon>
        <taxon>Capsella</taxon>
    </lineage>
</organism>
<feature type="domain" description="FBD" evidence="1">
    <location>
        <begin position="355"/>
        <end position="414"/>
    </location>
</feature>
<evidence type="ECO:0000259" key="1">
    <source>
        <dbReference type="SMART" id="SM00579"/>
    </source>
</evidence>
<evidence type="ECO:0000313" key="3">
    <source>
        <dbReference type="Proteomes" id="UP000029121"/>
    </source>
</evidence>
<dbReference type="SMART" id="SM00579">
    <property type="entry name" value="FBD"/>
    <property type="match status" value="1"/>
</dbReference>
<dbReference type="Pfam" id="PF08387">
    <property type="entry name" value="FBD"/>
    <property type="match status" value="1"/>
</dbReference>
<accession>R0GMW2</accession>
<evidence type="ECO:0000313" key="2">
    <source>
        <dbReference type="EMBL" id="EOA37297.1"/>
    </source>
</evidence>
<sequence>MDKISSLPDEVLVKAVSTSLLSKRREVLWMWLPKLEYRCSDFSVPQGQMLREFIDLNLPLHKALESLRLKFSHGAIGGIKPKYITLWVSIAVLLCVRELSLKLFSFANSQTKLPCNLYVSKSLVILKLEDDIFVSVHRMVCLPSLKTLSLRRVTYSCENSLHQLLSKCPVLEDLFVERDKIDNLEKLIVMVKSLQRLTLKMCSPCYLDGIMINTPLKYLEVTDHRLESDSEDENDSDSPIFSYSFEDMPKLEEAGFVLTFQNIKRYFGSITSVTRLSLCLGVYIEPALYSEGIVFNHLKHLKICSCDSSWSILLARLLKDSPNLREIEAYLIDYHPDRRVEFPNKWDSALNSVPRCLLSSVETFKWTEMYALQNQMDTATILFAPSYAADTVDVMIQELSLSSRGSKTCQLIFG</sequence>
<dbReference type="InterPro" id="IPR055411">
    <property type="entry name" value="LRR_FXL15/At3g58940/PEG3-like"/>
</dbReference>
<dbReference type="Proteomes" id="UP000029121">
    <property type="component" value="Unassembled WGS sequence"/>
</dbReference>
<name>R0GMW2_9BRAS</name>
<dbReference type="Pfam" id="PF24758">
    <property type="entry name" value="LRR_At5g56370"/>
    <property type="match status" value="1"/>
</dbReference>
<dbReference type="InterPro" id="IPR006566">
    <property type="entry name" value="FBD"/>
</dbReference>
<proteinExistence type="predicted"/>
<dbReference type="SUPFAM" id="SSF52047">
    <property type="entry name" value="RNI-like"/>
    <property type="match status" value="1"/>
</dbReference>
<dbReference type="PANTHER" id="PTHR31900:SF28">
    <property type="entry name" value="FBD DOMAIN-CONTAINING PROTEIN"/>
    <property type="match status" value="1"/>
</dbReference>
<dbReference type="InterPro" id="IPR050232">
    <property type="entry name" value="FBL13/AtMIF1-like"/>
</dbReference>
<keyword evidence="3" id="KW-1185">Reference proteome</keyword>
<gene>
    <name evidence="2" type="ORF">CARUB_v10010919mg</name>
</gene>
<dbReference type="Gene3D" id="3.80.10.10">
    <property type="entry name" value="Ribonuclease Inhibitor"/>
    <property type="match status" value="1"/>
</dbReference>
<protein>
    <recommendedName>
        <fullName evidence="1">FBD domain-containing protein</fullName>
    </recommendedName>
</protein>
<dbReference type="EMBL" id="KB870805">
    <property type="protein sequence ID" value="EOA37297.1"/>
    <property type="molecule type" value="Genomic_DNA"/>
</dbReference>
<dbReference type="AlphaFoldDB" id="R0GMW2"/>
<reference evidence="3" key="1">
    <citation type="journal article" date="2013" name="Nat. Genet.">
        <title>The Capsella rubella genome and the genomic consequences of rapid mating system evolution.</title>
        <authorList>
            <person name="Slotte T."/>
            <person name="Hazzouri K.M."/>
            <person name="Agren J.A."/>
            <person name="Koenig D."/>
            <person name="Maumus F."/>
            <person name="Guo Y.L."/>
            <person name="Steige K."/>
            <person name="Platts A.E."/>
            <person name="Escobar J.S."/>
            <person name="Newman L.K."/>
            <person name="Wang W."/>
            <person name="Mandakova T."/>
            <person name="Vello E."/>
            <person name="Smith L.M."/>
            <person name="Henz S.R."/>
            <person name="Steffen J."/>
            <person name="Takuno S."/>
            <person name="Brandvain Y."/>
            <person name="Coop G."/>
            <person name="Andolfatto P."/>
            <person name="Hu T.T."/>
            <person name="Blanchette M."/>
            <person name="Clark R.M."/>
            <person name="Quesneville H."/>
            <person name="Nordborg M."/>
            <person name="Gaut B.S."/>
            <person name="Lysak M.A."/>
            <person name="Jenkins J."/>
            <person name="Grimwood J."/>
            <person name="Chapman J."/>
            <person name="Prochnik S."/>
            <person name="Shu S."/>
            <person name="Rokhsar D."/>
            <person name="Schmutz J."/>
            <person name="Weigel D."/>
            <person name="Wright S.I."/>
        </authorList>
    </citation>
    <scope>NUCLEOTIDE SEQUENCE [LARGE SCALE GENOMIC DNA]</scope>
    <source>
        <strain evidence="3">cv. Monte Gargano</strain>
    </source>
</reference>
<dbReference type="InterPro" id="IPR032675">
    <property type="entry name" value="LRR_dom_sf"/>
</dbReference>